<dbReference type="InterPro" id="IPR020097">
    <property type="entry name" value="PsdUridine_synth_TruA_a/b_dom"/>
</dbReference>
<proteinExistence type="inferred from homology"/>
<dbReference type="AlphaFoldDB" id="A0A1U7NIF2"/>
<evidence type="ECO:0000313" key="9">
    <source>
        <dbReference type="EMBL" id="OLU42226.1"/>
    </source>
</evidence>
<evidence type="ECO:0000256" key="7">
    <source>
        <dbReference type="RuleBase" id="RU003792"/>
    </source>
</evidence>
<dbReference type="Gene3D" id="3.30.70.580">
    <property type="entry name" value="Pseudouridine synthase I, catalytic domain, N-terminal subdomain"/>
    <property type="match status" value="1"/>
</dbReference>
<feature type="domain" description="Pseudouridine synthase I TruA alpha/beta" evidence="8">
    <location>
        <begin position="10"/>
        <end position="104"/>
    </location>
</feature>
<keyword evidence="3 4" id="KW-0413">Isomerase</keyword>
<dbReference type="HAMAP" id="MF_00171">
    <property type="entry name" value="TruA"/>
    <property type="match status" value="1"/>
</dbReference>
<dbReference type="FunFam" id="3.30.70.580:FF:000001">
    <property type="entry name" value="tRNA pseudouridine synthase A"/>
    <property type="match status" value="1"/>
</dbReference>
<dbReference type="CDD" id="cd02570">
    <property type="entry name" value="PseudoU_synth_EcTruA"/>
    <property type="match status" value="1"/>
</dbReference>
<accession>A0A1U7NIF2</accession>
<dbReference type="OrthoDB" id="9811823at2"/>
<organism evidence="9 10">
    <name type="scientific">Ileibacterium valens</name>
    <dbReference type="NCBI Taxonomy" id="1862668"/>
    <lineage>
        <taxon>Bacteria</taxon>
        <taxon>Bacillati</taxon>
        <taxon>Bacillota</taxon>
        <taxon>Erysipelotrichia</taxon>
        <taxon>Erysipelotrichales</taxon>
        <taxon>Erysipelotrichaceae</taxon>
        <taxon>Ileibacterium</taxon>
    </lineage>
</organism>
<dbReference type="InterPro" id="IPR001406">
    <property type="entry name" value="PsdUridine_synth_TruA"/>
</dbReference>
<protein>
    <recommendedName>
        <fullName evidence="4">tRNA pseudouridine synthase A</fullName>
        <ecNumber evidence="4">5.4.99.12</ecNumber>
    </recommendedName>
    <alternativeName>
        <fullName evidence="4">tRNA pseudouridine(38-40) synthase</fullName>
    </alternativeName>
    <alternativeName>
        <fullName evidence="4">tRNA pseudouridylate synthase I</fullName>
    </alternativeName>
    <alternativeName>
        <fullName evidence="4">tRNA-uridine isomerase I</fullName>
    </alternativeName>
</protein>
<dbReference type="Pfam" id="PF01416">
    <property type="entry name" value="PseudoU_synth_1"/>
    <property type="match status" value="2"/>
</dbReference>
<dbReference type="GO" id="GO:0031119">
    <property type="term" value="P:tRNA pseudouridine synthesis"/>
    <property type="evidence" value="ECO:0007669"/>
    <property type="project" value="UniProtKB-UniRule"/>
</dbReference>
<dbReference type="InterPro" id="IPR020094">
    <property type="entry name" value="TruA/RsuA/RluB/E/F_N"/>
</dbReference>
<evidence type="ECO:0000256" key="4">
    <source>
        <dbReference type="HAMAP-Rule" id="MF_00171"/>
    </source>
</evidence>
<dbReference type="PIRSF" id="PIRSF001430">
    <property type="entry name" value="tRNA_psdUrid_synth"/>
    <property type="match status" value="1"/>
</dbReference>
<dbReference type="InterPro" id="IPR020103">
    <property type="entry name" value="PsdUridine_synth_cat_dom_sf"/>
</dbReference>
<name>A0A1U7NIF2_9FIRM</name>
<dbReference type="PANTHER" id="PTHR11142">
    <property type="entry name" value="PSEUDOURIDYLATE SYNTHASE"/>
    <property type="match status" value="1"/>
</dbReference>
<evidence type="ECO:0000256" key="5">
    <source>
        <dbReference type="PIRSR" id="PIRSR001430-1"/>
    </source>
</evidence>
<dbReference type="NCBIfam" id="TIGR00071">
    <property type="entry name" value="hisT_truA"/>
    <property type="match status" value="1"/>
</dbReference>
<evidence type="ECO:0000256" key="1">
    <source>
        <dbReference type="ARBA" id="ARBA00009375"/>
    </source>
</evidence>
<comment type="subunit">
    <text evidence="4">Homodimer.</text>
</comment>
<dbReference type="GeneID" id="82201998"/>
<dbReference type="InterPro" id="IPR020095">
    <property type="entry name" value="PsdUridine_synth_TruA_C"/>
</dbReference>
<dbReference type="EC" id="5.4.99.12" evidence="4"/>
<feature type="active site" description="Nucleophile" evidence="4 5">
    <location>
        <position position="53"/>
    </location>
</feature>
<comment type="similarity">
    <text evidence="1 4 7">Belongs to the tRNA pseudouridine synthase TruA family.</text>
</comment>
<evidence type="ECO:0000259" key="8">
    <source>
        <dbReference type="Pfam" id="PF01416"/>
    </source>
</evidence>
<dbReference type="Gene3D" id="3.30.70.660">
    <property type="entry name" value="Pseudouridine synthase I, catalytic domain, C-terminal subdomain"/>
    <property type="match status" value="1"/>
</dbReference>
<feature type="domain" description="Pseudouridine synthase I TruA alpha/beta" evidence="8">
    <location>
        <begin position="143"/>
        <end position="246"/>
    </location>
</feature>
<evidence type="ECO:0000256" key="6">
    <source>
        <dbReference type="PIRSR" id="PIRSR001430-2"/>
    </source>
</evidence>
<dbReference type="PANTHER" id="PTHR11142:SF0">
    <property type="entry name" value="TRNA PSEUDOURIDINE SYNTHASE-LIKE 1"/>
    <property type="match status" value="1"/>
</dbReference>
<comment type="catalytic activity">
    <reaction evidence="4 7">
        <text>uridine(38/39/40) in tRNA = pseudouridine(38/39/40) in tRNA</text>
        <dbReference type="Rhea" id="RHEA:22376"/>
        <dbReference type="Rhea" id="RHEA-COMP:10085"/>
        <dbReference type="Rhea" id="RHEA-COMP:10087"/>
        <dbReference type="ChEBI" id="CHEBI:65314"/>
        <dbReference type="ChEBI" id="CHEBI:65315"/>
        <dbReference type="EC" id="5.4.99.12"/>
    </reaction>
</comment>
<comment type="function">
    <text evidence="4">Formation of pseudouridine at positions 38, 39 and 40 in the anticodon stem and loop of transfer RNAs.</text>
</comment>
<reference evidence="9 10" key="1">
    <citation type="submission" date="2016-11" db="EMBL/GenBank/DDBJ databases">
        <title>Description of two novel members of the family Erysipelotrichaceae: Ileibacterium lipovorans gen. nov., sp. nov. and Dubosiella newyorkensis, gen. nov., sp. nov.</title>
        <authorList>
            <person name="Cox L.M."/>
            <person name="Sohn J."/>
            <person name="Tyrrell K.L."/>
            <person name="Citron D.M."/>
            <person name="Lawson P.A."/>
            <person name="Patel N.B."/>
            <person name="Iizumi T."/>
            <person name="Perez-Perez G.I."/>
            <person name="Goldstein E.J."/>
            <person name="Blaser M.J."/>
        </authorList>
    </citation>
    <scope>NUCLEOTIDE SEQUENCE [LARGE SCALE GENOMIC DNA]</scope>
    <source>
        <strain evidence="9 10">NYU-BL-A3</strain>
    </source>
</reference>
<gene>
    <name evidence="4" type="primary">truA</name>
    <name evidence="9" type="ORF">BO222_01945</name>
</gene>
<dbReference type="EMBL" id="MPJW01000063">
    <property type="protein sequence ID" value="OLU42226.1"/>
    <property type="molecule type" value="Genomic_DNA"/>
</dbReference>
<evidence type="ECO:0000313" key="10">
    <source>
        <dbReference type="Proteomes" id="UP000186341"/>
    </source>
</evidence>
<evidence type="ECO:0000256" key="2">
    <source>
        <dbReference type="ARBA" id="ARBA00022694"/>
    </source>
</evidence>
<dbReference type="GO" id="GO:0160147">
    <property type="term" value="F:tRNA pseudouridine(38-40) synthase activity"/>
    <property type="evidence" value="ECO:0007669"/>
    <property type="project" value="UniProtKB-EC"/>
</dbReference>
<feature type="binding site" evidence="4 6">
    <location>
        <position position="111"/>
    </location>
    <ligand>
        <name>substrate</name>
    </ligand>
</feature>
<keyword evidence="2 4" id="KW-0819">tRNA processing</keyword>
<dbReference type="RefSeq" id="WP_075817898.1">
    <property type="nucleotide sequence ID" value="NZ_CAJUTZ010000108.1"/>
</dbReference>
<comment type="caution">
    <text evidence="9">The sequence shown here is derived from an EMBL/GenBank/DDBJ whole genome shotgun (WGS) entry which is preliminary data.</text>
</comment>
<sequence>MTQRYQVLLAYDGFAYHGWQKQINGLSVQEVIEKAFEKIHKQKTSITASGRTDAGVHATGQVFHFDADGKISEYGYEQALNTILPKDIRVLKVKKVSAEFHARFSAREKRYDYVLTRKKNDPFSYRYKTKVRDNIDVDVMRKASRIFLGKHDFTSFTHAKIPENKPRVKEIRNIVITEEGQDIRIRFEADGFLRYQVRMMSAVLIRAGEGKLTEKQIQAMLDARDKEAVRFNAPSEGLYLVKVTYDPEFAISDDSET</sequence>
<evidence type="ECO:0000256" key="3">
    <source>
        <dbReference type="ARBA" id="ARBA00023235"/>
    </source>
</evidence>
<keyword evidence="10" id="KW-1185">Reference proteome</keyword>
<dbReference type="SUPFAM" id="SSF55120">
    <property type="entry name" value="Pseudouridine synthase"/>
    <property type="match status" value="1"/>
</dbReference>
<dbReference type="GO" id="GO:0003723">
    <property type="term" value="F:RNA binding"/>
    <property type="evidence" value="ECO:0007669"/>
    <property type="project" value="InterPro"/>
</dbReference>
<comment type="caution">
    <text evidence="4">Lacks conserved residue(s) required for the propagation of feature annotation.</text>
</comment>
<dbReference type="Proteomes" id="UP000186341">
    <property type="component" value="Unassembled WGS sequence"/>
</dbReference>